<proteinExistence type="predicted"/>
<dbReference type="OrthoDB" id="330481at2"/>
<evidence type="ECO:0000313" key="2">
    <source>
        <dbReference type="Proteomes" id="UP000250163"/>
    </source>
</evidence>
<protein>
    <recommendedName>
        <fullName evidence="3">Lipoprotein</fullName>
    </recommendedName>
</protein>
<keyword evidence="2" id="KW-1185">Reference proteome</keyword>
<organism evidence="1 2">
    <name type="scientific">Moritella yayanosii</name>
    <dbReference type="NCBI Taxonomy" id="69539"/>
    <lineage>
        <taxon>Bacteria</taxon>
        <taxon>Pseudomonadati</taxon>
        <taxon>Pseudomonadota</taxon>
        <taxon>Gammaproteobacteria</taxon>
        <taxon>Alteromonadales</taxon>
        <taxon>Moritellaceae</taxon>
        <taxon>Moritella</taxon>
    </lineage>
</organism>
<accession>A0A330LRC1</accession>
<reference evidence="2" key="1">
    <citation type="submission" date="2018-05" db="EMBL/GenBank/DDBJ databases">
        <authorList>
            <person name="Cea G.-C."/>
            <person name="William W."/>
        </authorList>
    </citation>
    <scope>NUCLEOTIDE SEQUENCE [LARGE SCALE GENOMIC DNA]</scope>
    <source>
        <strain evidence="2">DB21MT 5</strain>
    </source>
</reference>
<evidence type="ECO:0008006" key="3">
    <source>
        <dbReference type="Google" id="ProtNLM"/>
    </source>
</evidence>
<evidence type="ECO:0000313" key="1">
    <source>
        <dbReference type="EMBL" id="SQD78501.1"/>
    </source>
</evidence>
<dbReference type="PROSITE" id="PS51257">
    <property type="entry name" value="PROKAR_LIPOPROTEIN"/>
    <property type="match status" value="1"/>
</dbReference>
<dbReference type="KEGG" id="mya:MORIYA_2023"/>
<gene>
    <name evidence="1" type="ORF">MORIYA_2023</name>
</gene>
<sequence length="102" mass="11336">MNRNFYLLLIVLTLSGCVGLNSVSMTQIPKDKGQLVEANAHDWVFMNFTTQNDFADSAVTKLKQQCVGGKISGVYTKHQTTSYVLVFKREVIVSGYCDLPKA</sequence>
<dbReference type="EMBL" id="LS483250">
    <property type="protein sequence ID" value="SQD78501.1"/>
    <property type="molecule type" value="Genomic_DNA"/>
</dbReference>
<dbReference type="RefSeq" id="WP_112714648.1">
    <property type="nucleotide sequence ID" value="NZ_LS483250.1"/>
</dbReference>
<dbReference type="AlphaFoldDB" id="A0A330LRC1"/>
<dbReference type="Proteomes" id="UP000250163">
    <property type="component" value="Chromosome MORIYA"/>
</dbReference>
<name>A0A330LRC1_9GAMM</name>